<evidence type="ECO:0000313" key="2">
    <source>
        <dbReference type="EMBL" id="OTW50717.1"/>
    </source>
</evidence>
<reference evidence="2 3" key="1">
    <citation type="submission" date="2016-10" db="EMBL/GenBank/DDBJ databases">
        <title>Comparative genomics of Bacillus thuringiensis reveals a path to pathogens against multiple invertebrate hosts.</title>
        <authorList>
            <person name="Zheng J."/>
            <person name="Gao Q."/>
            <person name="Liu H."/>
            <person name="Peng D."/>
            <person name="Ruan L."/>
            <person name="Sun M."/>
        </authorList>
    </citation>
    <scope>NUCLEOTIDE SEQUENCE [LARGE SCALE GENOMIC DNA]</scope>
    <source>
        <strain evidence="2">BGSC 4AC1</strain>
    </source>
</reference>
<organism evidence="2 3">
    <name type="scientific">Bacillus thuringiensis serovar mexicanensis</name>
    <dbReference type="NCBI Taxonomy" id="180868"/>
    <lineage>
        <taxon>Bacteria</taxon>
        <taxon>Bacillati</taxon>
        <taxon>Bacillota</taxon>
        <taxon>Bacilli</taxon>
        <taxon>Bacillales</taxon>
        <taxon>Bacillaceae</taxon>
        <taxon>Bacillus</taxon>
        <taxon>Bacillus cereus group</taxon>
    </lineage>
</organism>
<proteinExistence type="predicted"/>
<dbReference type="InterPro" id="IPR014914">
    <property type="entry name" value="RES_dom"/>
</dbReference>
<dbReference type="InterPro" id="IPR041206">
    <property type="entry name" value="HEPN/RES_NTD1"/>
</dbReference>
<dbReference type="SMART" id="SM00953">
    <property type="entry name" value="RES"/>
    <property type="match status" value="1"/>
</dbReference>
<name>A0A242WAB9_BACTU</name>
<dbReference type="Pfam" id="PF08808">
    <property type="entry name" value="RES"/>
    <property type="match status" value="1"/>
</dbReference>
<evidence type="ECO:0000259" key="1">
    <source>
        <dbReference type="SMART" id="SM00953"/>
    </source>
</evidence>
<dbReference type="AlphaFoldDB" id="A0A242WAB9"/>
<protein>
    <recommendedName>
        <fullName evidence="1">RES domain-containing protein</fullName>
    </recommendedName>
</protein>
<dbReference type="RefSeq" id="WP_000458575.1">
    <property type="nucleotide sequence ID" value="NZ_NFCF01000063.1"/>
</dbReference>
<dbReference type="Proteomes" id="UP000195152">
    <property type="component" value="Unassembled WGS sequence"/>
</dbReference>
<gene>
    <name evidence="2" type="ORF">BK699_09180</name>
</gene>
<comment type="caution">
    <text evidence="2">The sequence shown here is derived from an EMBL/GenBank/DDBJ whole genome shotgun (WGS) entry which is preliminary data.</text>
</comment>
<accession>A0A242WAB9</accession>
<evidence type="ECO:0000313" key="3">
    <source>
        <dbReference type="Proteomes" id="UP000195152"/>
    </source>
</evidence>
<dbReference type="Pfam" id="PF18870">
    <property type="entry name" value="HEPN_RES_NTD1"/>
    <property type="match status" value="1"/>
</dbReference>
<dbReference type="EMBL" id="NFCF01000063">
    <property type="protein sequence ID" value="OTW50717.1"/>
    <property type="molecule type" value="Genomic_DNA"/>
</dbReference>
<sequence>MFCCINCFDNEHIIEHIECYGDQGNCNYCKSHNLSVMDIEEMGEFIRNSLSKAYVNATTDSIPFHLHEDNAESITDVLRYSMCIFSSEIDSSDMCEELIRDLFKSSAPSCRAIKQGDVDVFESGDAQIVLRDSFYAPDNNGFYHTWAEFKETVKHGNRFFDMNSSSSRENMLSVFDEFFELMELELKSGTLIWRARSNSDGPFEDNYQQSLDCGPPPADCAKSFRMNPDGISYFYGAEDKDTCIKEIRALETDNVAFGQFQTKRNLKLIDLSTVPHVTSPSIFSEDYDHDRIWARDFLQLFCDEISKPINKETAPIEYIPTQILSEYIRLKGYDGVCYNSSLTKKQNYTLFCGRASKRTSYSFYYGMEPLVPNFKDWLELVNYEYVRAKSGEQS</sequence>
<feature type="domain" description="RES" evidence="1">
    <location>
        <begin position="210"/>
        <end position="360"/>
    </location>
</feature>